<feature type="transmembrane region" description="Helical" evidence="1">
    <location>
        <begin position="40"/>
        <end position="59"/>
    </location>
</feature>
<dbReference type="Proteomes" id="UP000771736">
    <property type="component" value="Unassembled WGS sequence"/>
</dbReference>
<dbReference type="AlphaFoldDB" id="A0A930HMR7"/>
<sequence length="206" mass="24042">MKEKKDGNWTDWLIDDKHRLDEEHPYEEPKSERRKFQIKLIVSVATLFVMICLMFPGYECYERTMFPFGDRLLGLGLFLFTGSAIVYVCVNKLMSEAKRENTGCLIKVCTPFILWFCFLFFFLLNSNLGKKITRKELASVTEIDNPITSPLAFGYVLTPISSSNCAKYWDVEWKKDETKSYCLVTIYEGFFGLEVLDEVLQKNIRK</sequence>
<evidence type="ECO:0000256" key="1">
    <source>
        <dbReference type="SAM" id="Phobius"/>
    </source>
</evidence>
<gene>
    <name evidence="2" type="ORF">HXN26_06100</name>
</gene>
<protein>
    <submittedName>
        <fullName evidence="2">Uncharacterized protein</fullName>
    </submittedName>
</protein>
<evidence type="ECO:0000313" key="3">
    <source>
        <dbReference type="Proteomes" id="UP000771736"/>
    </source>
</evidence>
<name>A0A930HMR7_9BACT</name>
<keyword evidence="1" id="KW-0472">Membrane</keyword>
<accession>A0A930HMR7</accession>
<dbReference type="RefSeq" id="WP_273159618.1">
    <property type="nucleotide sequence ID" value="NZ_JABZSJ010000027.1"/>
</dbReference>
<feature type="transmembrane region" description="Helical" evidence="1">
    <location>
        <begin position="102"/>
        <end position="124"/>
    </location>
</feature>
<keyword evidence="1" id="KW-1133">Transmembrane helix</keyword>
<dbReference type="EMBL" id="JABZSJ010000027">
    <property type="protein sequence ID" value="MBF1384410.1"/>
    <property type="molecule type" value="Genomic_DNA"/>
</dbReference>
<evidence type="ECO:0000313" key="2">
    <source>
        <dbReference type="EMBL" id="MBF1384410.1"/>
    </source>
</evidence>
<keyword evidence="1" id="KW-0812">Transmembrane</keyword>
<feature type="transmembrane region" description="Helical" evidence="1">
    <location>
        <begin position="71"/>
        <end position="90"/>
    </location>
</feature>
<organism evidence="2 3">
    <name type="scientific">Prevotella aurantiaca</name>
    <dbReference type="NCBI Taxonomy" id="596085"/>
    <lineage>
        <taxon>Bacteria</taxon>
        <taxon>Pseudomonadati</taxon>
        <taxon>Bacteroidota</taxon>
        <taxon>Bacteroidia</taxon>
        <taxon>Bacteroidales</taxon>
        <taxon>Prevotellaceae</taxon>
        <taxon>Prevotella</taxon>
    </lineage>
</organism>
<comment type="caution">
    <text evidence="2">The sequence shown here is derived from an EMBL/GenBank/DDBJ whole genome shotgun (WGS) entry which is preliminary data.</text>
</comment>
<reference evidence="2" key="1">
    <citation type="submission" date="2020-04" db="EMBL/GenBank/DDBJ databases">
        <title>Deep metagenomics examines the oral microbiome during advanced dental caries in children, revealing novel taxa and co-occurrences with host molecules.</title>
        <authorList>
            <person name="Baker J.L."/>
            <person name="Morton J.T."/>
            <person name="Dinis M."/>
            <person name="Alvarez R."/>
            <person name="Tran N.C."/>
            <person name="Knight R."/>
            <person name="Edlund A."/>
        </authorList>
    </citation>
    <scope>NUCLEOTIDE SEQUENCE</scope>
    <source>
        <strain evidence="2">JCVI_44_bin.5</strain>
    </source>
</reference>
<proteinExistence type="predicted"/>